<dbReference type="PANTHER" id="PTHR43861">
    <property type="entry name" value="TRANS-ACONITATE 2-METHYLTRANSFERASE-RELATED"/>
    <property type="match status" value="1"/>
</dbReference>
<sequence>MLPGRPNQDPMLRTAILAVAFLCFATQFAAAQQDVTSVDGRPIYQGREIAQTMHYNGAPWLIRESRQREEDCQKMLENLGVKPGMTICDMGCGNGFYSLKLAEMVGKEGKILAVDIQPEMLRLLKARAEEEGIENIDLILGDIDNPKLPEGKVDMILCVDVYHEFSHPVEMLTGMRQSLKPDGKVALLEFRMEDPNVPIKLLHKMSKKQAILEYEANGFQLASEFDGLPWQHMMFFEKAKQTPEE</sequence>
<reference evidence="3 4" key="1">
    <citation type="submission" date="2018-02" db="EMBL/GenBank/DDBJ databases">
        <title>Comparative genomes isolates from brazilian mangrove.</title>
        <authorList>
            <person name="Araujo J.E."/>
            <person name="Taketani R.G."/>
            <person name="Silva M.C.P."/>
            <person name="Loureco M.V."/>
            <person name="Andreote F.D."/>
        </authorList>
    </citation>
    <scope>NUCLEOTIDE SEQUENCE [LARGE SCALE GENOMIC DNA]</scope>
    <source>
        <strain evidence="3 4">HEX-2 MGV</strain>
    </source>
</reference>
<evidence type="ECO:0000313" key="3">
    <source>
        <dbReference type="EMBL" id="PQO40790.1"/>
    </source>
</evidence>
<feature type="signal peptide" evidence="1">
    <location>
        <begin position="1"/>
        <end position="31"/>
    </location>
</feature>
<keyword evidence="3" id="KW-0808">Transferase</keyword>
<dbReference type="InterPro" id="IPR025714">
    <property type="entry name" value="Methyltranfer_dom"/>
</dbReference>
<feature type="chain" id="PRO_5015740726" evidence="1">
    <location>
        <begin position="32"/>
        <end position="245"/>
    </location>
</feature>
<proteinExistence type="predicted"/>
<dbReference type="AlphaFoldDB" id="A0A2S8G901"/>
<comment type="caution">
    <text evidence="3">The sequence shown here is derived from an EMBL/GenBank/DDBJ whole genome shotgun (WGS) entry which is preliminary data.</text>
</comment>
<organism evidence="3 4">
    <name type="scientific">Blastopirellula marina</name>
    <dbReference type="NCBI Taxonomy" id="124"/>
    <lineage>
        <taxon>Bacteria</taxon>
        <taxon>Pseudomonadati</taxon>
        <taxon>Planctomycetota</taxon>
        <taxon>Planctomycetia</taxon>
        <taxon>Pirellulales</taxon>
        <taxon>Pirellulaceae</taxon>
        <taxon>Blastopirellula</taxon>
    </lineage>
</organism>
<evidence type="ECO:0000313" key="4">
    <source>
        <dbReference type="Proteomes" id="UP000240009"/>
    </source>
</evidence>
<keyword evidence="1" id="KW-0732">Signal</keyword>
<dbReference type="GO" id="GO:0032259">
    <property type="term" value="P:methylation"/>
    <property type="evidence" value="ECO:0007669"/>
    <property type="project" value="UniProtKB-KW"/>
</dbReference>
<feature type="domain" description="Methyltransferase" evidence="2">
    <location>
        <begin position="82"/>
        <end position="210"/>
    </location>
</feature>
<dbReference type="Pfam" id="PF13847">
    <property type="entry name" value="Methyltransf_31"/>
    <property type="match status" value="1"/>
</dbReference>
<accession>A0A2S8G901</accession>
<protein>
    <submittedName>
        <fullName evidence="3">SAM-dependent methyltransferase</fullName>
    </submittedName>
</protein>
<keyword evidence="3" id="KW-0489">Methyltransferase</keyword>
<dbReference type="CDD" id="cd02440">
    <property type="entry name" value="AdoMet_MTases"/>
    <property type="match status" value="1"/>
</dbReference>
<evidence type="ECO:0000256" key="1">
    <source>
        <dbReference type="SAM" id="SignalP"/>
    </source>
</evidence>
<dbReference type="EMBL" id="PUIA01000010">
    <property type="protein sequence ID" value="PQO40790.1"/>
    <property type="molecule type" value="Genomic_DNA"/>
</dbReference>
<dbReference type="SUPFAM" id="SSF53335">
    <property type="entry name" value="S-adenosyl-L-methionine-dependent methyltransferases"/>
    <property type="match status" value="1"/>
</dbReference>
<evidence type="ECO:0000259" key="2">
    <source>
        <dbReference type="Pfam" id="PF13847"/>
    </source>
</evidence>
<dbReference type="Gene3D" id="3.40.50.150">
    <property type="entry name" value="Vaccinia Virus protein VP39"/>
    <property type="match status" value="1"/>
</dbReference>
<dbReference type="Proteomes" id="UP000240009">
    <property type="component" value="Unassembled WGS sequence"/>
</dbReference>
<name>A0A2S8G901_9BACT</name>
<dbReference type="GO" id="GO:0008168">
    <property type="term" value="F:methyltransferase activity"/>
    <property type="evidence" value="ECO:0007669"/>
    <property type="project" value="UniProtKB-KW"/>
</dbReference>
<dbReference type="InterPro" id="IPR029063">
    <property type="entry name" value="SAM-dependent_MTases_sf"/>
</dbReference>
<gene>
    <name evidence="3" type="ORF">C5Y96_01050</name>
</gene>